<dbReference type="Pfam" id="PF04516">
    <property type="entry name" value="CP2"/>
    <property type="match status" value="1"/>
</dbReference>
<dbReference type="GeneID" id="9953821"/>
<dbReference type="PROSITE" id="PS51968">
    <property type="entry name" value="GRH_CP2_DB"/>
    <property type="match status" value="1"/>
</dbReference>
<evidence type="ECO:0000256" key="1">
    <source>
        <dbReference type="PROSITE-ProRule" id="PRU01313"/>
    </source>
</evidence>
<dbReference type="CTD" id="9953821"/>
<dbReference type="PANTHER" id="PTHR11037">
    <property type="entry name" value="TRANSCRIPTION FACTOR CP2"/>
    <property type="match status" value="1"/>
</dbReference>
<sequence length="55" mass="6175">ISIAVQCLSTDFSNQKGVKGLPLHIQIDTYDENDSTDVPFHRGYCQIKVFCDKVS</sequence>
<dbReference type="InterPro" id="IPR040167">
    <property type="entry name" value="TF_CP2-like"/>
</dbReference>
<dbReference type="GO" id="GO:0000978">
    <property type="term" value="F:RNA polymerase II cis-regulatory region sequence-specific DNA binding"/>
    <property type="evidence" value="ECO:0007669"/>
    <property type="project" value="TreeGrafter"/>
</dbReference>
<dbReference type="AlphaFoldDB" id="A0A1S0TE41"/>
<organism evidence="3">
    <name type="scientific">Loa loa</name>
    <name type="common">Eye worm</name>
    <name type="synonym">Filaria loa</name>
    <dbReference type="NCBI Taxonomy" id="7209"/>
    <lineage>
        <taxon>Eukaryota</taxon>
        <taxon>Metazoa</taxon>
        <taxon>Ecdysozoa</taxon>
        <taxon>Nematoda</taxon>
        <taxon>Chromadorea</taxon>
        <taxon>Rhabditida</taxon>
        <taxon>Spirurina</taxon>
        <taxon>Spiruromorpha</taxon>
        <taxon>Filarioidea</taxon>
        <taxon>Onchocercidae</taxon>
        <taxon>Loa</taxon>
    </lineage>
</organism>
<dbReference type="PANTHER" id="PTHR11037:SF20">
    <property type="entry name" value="PROTEIN GRAINYHEAD"/>
    <property type="match status" value="1"/>
</dbReference>
<feature type="domain" description="Grh/CP2 DB" evidence="2">
    <location>
        <begin position="1"/>
        <end position="55"/>
    </location>
</feature>
<dbReference type="EMBL" id="JH717760">
    <property type="protein sequence ID" value="EFO12212.1"/>
    <property type="molecule type" value="Genomic_DNA"/>
</dbReference>
<gene>
    <name evidence="3" type="ORF">LOAG_16319</name>
</gene>
<evidence type="ECO:0000313" key="3">
    <source>
        <dbReference type="EMBL" id="EFO12212.1"/>
    </source>
</evidence>
<protein>
    <submittedName>
        <fullName evidence="3">Grainyhead transcription factor</fullName>
    </submittedName>
</protein>
<reference evidence="3" key="1">
    <citation type="submission" date="2012-04" db="EMBL/GenBank/DDBJ databases">
        <title>The Genome Sequence of Loa loa.</title>
        <authorList>
            <consortium name="The Broad Institute Genome Sequencing Platform"/>
            <consortium name="Broad Institute Genome Sequencing Center for Infectious Disease"/>
            <person name="Nutman T.B."/>
            <person name="Fink D.L."/>
            <person name="Russ C."/>
            <person name="Young S."/>
            <person name="Zeng Q."/>
            <person name="Gargeya S."/>
            <person name="Alvarado L."/>
            <person name="Berlin A."/>
            <person name="Chapman S.B."/>
            <person name="Chen Z."/>
            <person name="Freedman E."/>
            <person name="Gellesch M."/>
            <person name="Goldberg J."/>
            <person name="Griggs A."/>
            <person name="Gujja S."/>
            <person name="Heilman E.R."/>
            <person name="Heiman D."/>
            <person name="Howarth C."/>
            <person name="Mehta T."/>
            <person name="Neiman D."/>
            <person name="Pearson M."/>
            <person name="Roberts A."/>
            <person name="Saif S."/>
            <person name="Shea T."/>
            <person name="Shenoy N."/>
            <person name="Sisk P."/>
            <person name="Stolte C."/>
            <person name="Sykes S."/>
            <person name="White J."/>
            <person name="Yandava C."/>
            <person name="Haas B."/>
            <person name="Henn M.R."/>
            <person name="Nusbaum C."/>
            <person name="Birren B."/>
        </authorList>
    </citation>
    <scope>NUCLEOTIDE SEQUENCE [LARGE SCALE GENOMIC DNA]</scope>
</reference>
<dbReference type="GO" id="GO:0005634">
    <property type="term" value="C:nucleus"/>
    <property type="evidence" value="ECO:0007669"/>
    <property type="project" value="UniProtKB-SubCell"/>
</dbReference>
<dbReference type="KEGG" id="loa:LOAG_16319"/>
<dbReference type="RefSeq" id="XP_003151857.1">
    <property type="nucleotide sequence ID" value="XM_003151809.1"/>
</dbReference>
<dbReference type="OrthoDB" id="7680836at2759"/>
<dbReference type="GO" id="GO:0001228">
    <property type="term" value="F:DNA-binding transcription activator activity, RNA polymerase II-specific"/>
    <property type="evidence" value="ECO:0007669"/>
    <property type="project" value="TreeGrafter"/>
</dbReference>
<evidence type="ECO:0000259" key="2">
    <source>
        <dbReference type="PROSITE" id="PS51968"/>
    </source>
</evidence>
<keyword evidence="1" id="KW-0238">DNA-binding</keyword>
<dbReference type="InterPro" id="IPR007604">
    <property type="entry name" value="CP2"/>
</dbReference>
<proteinExistence type="predicted"/>
<accession>A0A1S0TE41</accession>
<dbReference type="InParanoid" id="A0A1S0TE41"/>
<feature type="non-terminal residue" evidence="3">
    <location>
        <position position="1"/>
    </location>
</feature>
<name>A0A1S0TE41_LOALO</name>
<dbReference type="OMA" id="DKTDFCS"/>
<keyword evidence="1" id="KW-0539">Nucleus</keyword>
<comment type="subcellular location">
    <subcellularLocation>
        <location evidence="1">Nucleus</location>
    </subcellularLocation>
</comment>